<evidence type="ECO:0000256" key="9">
    <source>
        <dbReference type="ARBA" id="ARBA00022771"/>
    </source>
</evidence>
<evidence type="ECO:0000256" key="12">
    <source>
        <dbReference type="ARBA" id="ARBA00022989"/>
    </source>
</evidence>
<evidence type="ECO:0000256" key="3">
    <source>
        <dbReference type="ARBA" id="ARBA00004906"/>
    </source>
</evidence>
<comment type="catalytic activity">
    <reaction evidence="1">
        <text>S-ubiquitinyl-[E2 ubiquitin-conjugating enzyme]-L-cysteine + [acceptor protein]-L-lysine = [E2 ubiquitin-conjugating enzyme]-L-cysteine + N(6)-ubiquitinyl-[acceptor protein]-L-lysine.</text>
        <dbReference type="EC" id="2.3.2.27"/>
    </reaction>
</comment>
<feature type="region of interest" description="Disordered" evidence="16">
    <location>
        <begin position="208"/>
        <end position="249"/>
    </location>
</feature>
<keyword evidence="21" id="KW-1185">Reference proteome</keyword>
<keyword evidence="9 15" id="KW-0863">Zinc-finger</keyword>
<dbReference type="EC" id="2.3.2.27" evidence="4"/>
<sequence length="452" mass="50643">MSVFIIVLRLFRLLRFSLFFFFLLLLVTPNCTIAKDKNGGDIGDIASGSNTPPPLPPPPPPLRRNFSPFRPSIAVIVGILTTLFSITFLLLLYAKHCKRGNGYPNGSTNSRGFVPSTSRKNSGIDRTVIESLPVFRFGSLRGQKDGLECAVCLNRFESVEVLRLLPKCKHAFHVECVDTWLDAHSTCPLCRYRVEPEDILLVENHKMDDRQLSPPPPPPAPPPQEDEERDLRRVSGRHSSAGERGSGTLQIIVERQGVSGISKTTSFTGRRSFDSSDKKKKNMVENVSIGCFEKPRKDGLLLNEGTTSDRTSFDRRFEHRIVVSGGSAGSCGAHHRWSDVQPSDLLYLRSEMIIGDSRRFSRAWGSTSIASGIDEGRKDGRRQKEKEQSGRSVINVRSVSEITGLSRVSNEDHNHRQRWRQRQRQERVVARWLAWISQSKPAVQSGQASDVV</sequence>
<keyword evidence="10" id="KW-0833">Ubl conjugation pathway</keyword>
<organism evidence="20 21">
    <name type="scientific">Ilex paraguariensis</name>
    <name type="common">yerba mate</name>
    <dbReference type="NCBI Taxonomy" id="185542"/>
    <lineage>
        <taxon>Eukaryota</taxon>
        <taxon>Viridiplantae</taxon>
        <taxon>Streptophyta</taxon>
        <taxon>Embryophyta</taxon>
        <taxon>Tracheophyta</taxon>
        <taxon>Spermatophyta</taxon>
        <taxon>Magnoliopsida</taxon>
        <taxon>eudicotyledons</taxon>
        <taxon>Gunneridae</taxon>
        <taxon>Pentapetalae</taxon>
        <taxon>asterids</taxon>
        <taxon>campanulids</taxon>
        <taxon>Aquifoliales</taxon>
        <taxon>Aquifoliaceae</taxon>
        <taxon>Ilex</taxon>
    </lineage>
</organism>
<evidence type="ECO:0000313" key="20">
    <source>
        <dbReference type="EMBL" id="CAK9133611.1"/>
    </source>
</evidence>
<evidence type="ECO:0000256" key="10">
    <source>
        <dbReference type="ARBA" id="ARBA00022786"/>
    </source>
</evidence>
<feature type="chain" id="PRO_5044889831" description="RING-type E3 ubiquitin transferase" evidence="18">
    <location>
        <begin position="35"/>
        <end position="452"/>
    </location>
</feature>
<dbReference type="SUPFAM" id="SSF57850">
    <property type="entry name" value="RING/U-box"/>
    <property type="match status" value="1"/>
</dbReference>
<evidence type="ECO:0000259" key="19">
    <source>
        <dbReference type="PROSITE" id="PS50089"/>
    </source>
</evidence>
<comment type="caution">
    <text evidence="20">The sequence shown here is derived from an EMBL/GenBank/DDBJ whole genome shotgun (WGS) entry which is preliminary data.</text>
</comment>
<protein>
    <recommendedName>
        <fullName evidence="4">RING-type E3 ubiquitin transferase</fullName>
        <ecNumber evidence="4">2.3.2.27</ecNumber>
    </recommendedName>
</protein>
<evidence type="ECO:0000256" key="18">
    <source>
        <dbReference type="SAM" id="SignalP"/>
    </source>
</evidence>
<feature type="transmembrane region" description="Helical" evidence="17">
    <location>
        <begin position="73"/>
        <end position="94"/>
    </location>
</feature>
<dbReference type="GO" id="GO:0008270">
    <property type="term" value="F:zinc ion binding"/>
    <property type="evidence" value="ECO:0007669"/>
    <property type="project" value="UniProtKB-KW"/>
</dbReference>
<evidence type="ECO:0000256" key="5">
    <source>
        <dbReference type="ARBA" id="ARBA00022679"/>
    </source>
</evidence>
<evidence type="ECO:0000256" key="11">
    <source>
        <dbReference type="ARBA" id="ARBA00022833"/>
    </source>
</evidence>
<dbReference type="InterPro" id="IPR013083">
    <property type="entry name" value="Znf_RING/FYVE/PHD"/>
</dbReference>
<dbReference type="SMART" id="SM00184">
    <property type="entry name" value="RING"/>
    <property type="match status" value="1"/>
</dbReference>
<evidence type="ECO:0000256" key="6">
    <source>
        <dbReference type="ARBA" id="ARBA00022692"/>
    </source>
</evidence>
<dbReference type="AlphaFoldDB" id="A0ABC8QLT8"/>
<evidence type="ECO:0000256" key="15">
    <source>
        <dbReference type="PROSITE-ProRule" id="PRU00175"/>
    </source>
</evidence>
<dbReference type="InterPro" id="IPR001841">
    <property type="entry name" value="Znf_RING"/>
</dbReference>
<dbReference type="PROSITE" id="PS50089">
    <property type="entry name" value="ZF_RING_2"/>
    <property type="match status" value="1"/>
</dbReference>
<reference evidence="20 21" key="1">
    <citation type="submission" date="2024-02" db="EMBL/GenBank/DDBJ databases">
        <authorList>
            <person name="Vignale AGUSTIN F."/>
            <person name="Sosa J E."/>
            <person name="Modenutti C."/>
        </authorList>
    </citation>
    <scope>NUCLEOTIDE SEQUENCE [LARGE SCALE GENOMIC DNA]</scope>
</reference>
<comment type="similarity">
    <text evidence="14">Belongs to the RING-type zinc finger family. ATL subfamily.</text>
</comment>
<name>A0ABC8QLT8_9AQUA</name>
<feature type="domain" description="RING-type" evidence="19">
    <location>
        <begin position="149"/>
        <end position="191"/>
    </location>
</feature>
<keyword evidence="5" id="KW-0808">Transferase</keyword>
<dbReference type="PANTHER" id="PTHR46539:SF2">
    <property type="entry name" value="RING-H2 FINGER PROTEIN ATL43"/>
    <property type="match status" value="1"/>
</dbReference>
<keyword evidence="13 17" id="KW-0472">Membrane</keyword>
<feature type="signal peptide" evidence="18">
    <location>
        <begin position="1"/>
        <end position="34"/>
    </location>
</feature>
<evidence type="ECO:0000256" key="1">
    <source>
        <dbReference type="ARBA" id="ARBA00000900"/>
    </source>
</evidence>
<dbReference type="FunFam" id="3.30.40.10:FF:000285">
    <property type="entry name" value="RING-H2 finger protein ATL43"/>
    <property type="match status" value="1"/>
</dbReference>
<keyword evidence="11" id="KW-0862">Zinc</keyword>
<dbReference type="Pfam" id="PF13639">
    <property type="entry name" value="zf-RING_2"/>
    <property type="match status" value="1"/>
</dbReference>
<evidence type="ECO:0000256" key="14">
    <source>
        <dbReference type="ARBA" id="ARBA00024209"/>
    </source>
</evidence>
<comment type="pathway">
    <text evidence="3">Protein modification; protein ubiquitination.</text>
</comment>
<feature type="compositionally biased region" description="Pro residues" evidence="16">
    <location>
        <begin position="213"/>
        <end position="223"/>
    </location>
</feature>
<dbReference type="EMBL" id="CAUOFW020000103">
    <property type="protein sequence ID" value="CAK9133611.1"/>
    <property type="molecule type" value="Genomic_DNA"/>
</dbReference>
<evidence type="ECO:0000256" key="4">
    <source>
        <dbReference type="ARBA" id="ARBA00012483"/>
    </source>
</evidence>
<evidence type="ECO:0000256" key="13">
    <source>
        <dbReference type="ARBA" id="ARBA00023136"/>
    </source>
</evidence>
<keyword evidence="12 17" id="KW-1133">Transmembrane helix</keyword>
<dbReference type="Proteomes" id="UP001642360">
    <property type="component" value="Unassembled WGS sequence"/>
</dbReference>
<dbReference type="Gene3D" id="3.30.40.10">
    <property type="entry name" value="Zinc/RING finger domain, C3HC4 (zinc finger)"/>
    <property type="match status" value="1"/>
</dbReference>
<evidence type="ECO:0000256" key="7">
    <source>
        <dbReference type="ARBA" id="ARBA00022723"/>
    </source>
</evidence>
<evidence type="ECO:0000313" key="21">
    <source>
        <dbReference type="Proteomes" id="UP001642360"/>
    </source>
</evidence>
<evidence type="ECO:0000256" key="17">
    <source>
        <dbReference type="SAM" id="Phobius"/>
    </source>
</evidence>
<evidence type="ECO:0000256" key="2">
    <source>
        <dbReference type="ARBA" id="ARBA00004167"/>
    </source>
</evidence>
<dbReference type="PANTHER" id="PTHR46539">
    <property type="entry name" value="E3 UBIQUITIN-PROTEIN LIGASE ATL42"/>
    <property type="match status" value="1"/>
</dbReference>
<keyword evidence="8 18" id="KW-0732">Signal</keyword>
<gene>
    <name evidence="20" type="ORF">ILEXP_LOCUS528</name>
</gene>
<comment type="subcellular location">
    <subcellularLocation>
        <location evidence="2">Membrane</location>
        <topology evidence="2">Single-pass membrane protein</topology>
    </subcellularLocation>
</comment>
<dbReference type="GO" id="GO:0061630">
    <property type="term" value="F:ubiquitin protein ligase activity"/>
    <property type="evidence" value="ECO:0007669"/>
    <property type="project" value="UniProtKB-EC"/>
</dbReference>
<evidence type="ECO:0000256" key="16">
    <source>
        <dbReference type="SAM" id="MobiDB-lite"/>
    </source>
</evidence>
<keyword evidence="6 17" id="KW-0812">Transmembrane</keyword>
<dbReference type="CDD" id="cd16461">
    <property type="entry name" value="RING-H2_EL5-like"/>
    <property type="match status" value="1"/>
</dbReference>
<accession>A0ABC8QLT8</accession>
<evidence type="ECO:0000256" key="8">
    <source>
        <dbReference type="ARBA" id="ARBA00022729"/>
    </source>
</evidence>
<keyword evidence="7" id="KW-0479">Metal-binding</keyword>
<dbReference type="GO" id="GO:0016020">
    <property type="term" value="C:membrane"/>
    <property type="evidence" value="ECO:0007669"/>
    <property type="project" value="UniProtKB-SubCell"/>
</dbReference>
<proteinExistence type="inferred from homology"/>